<evidence type="ECO:0000313" key="3">
    <source>
        <dbReference type="Proteomes" id="UP001528920"/>
    </source>
</evidence>
<keyword evidence="3" id="KW-1185">Reference proteome</keyword>
<reference evidence="2 3" key="1">
    <citation type="submission" date="2022-01" db="EMBL/GenBank/DDBJ databases">
        <title>Labilibaculum sp. nov, a marine bacterium isolated from Antarctica.</title>
        <authorList>
            <person name="Dai W."/>
        </authorList>
    </citation>
    <scope>NUCLEOTIDE SEQUENCE [LARGE SCALE GENOMIC DNA]</scope>
    <source>
        <strain evidence="2 3">DW002</strain>
    </source>
</reference>
<dbReference type="Proteomes" id="UP001528920">
    <property type="component" value="Unassembled WGS sequence"/>
</dbReference>
<accession>A0ABT5VXK7</accession>
<feature type="transmembrane region" description="Helical" evidence="1">
    <location>
        <begin position="141"/>
        <end position="162"/>
    </location>
</feature>
<comment type="caution">
    <text evidence="2">The sequence shown here is derived from an EMBL/GenBank/DDBJ whole genome shotgun (WGS) entry which is preliminary data.</text>
</comment>
<evidence type="ECO:0008006" key="4">
    <source>
        <dbReference type="Google" id="ProtNLM"/>
    </source>
</evidence>
<sequence>MNNLMIKEDRIKYIFLFLINQNNNGEMNKISKYGFVLSFVWIGFLLAISFMEAWVKFRAQSLDLPTALEVGTHVFGALNMVERLFSAALLIYVFIYYTDKIVVVTGLTIFTFIVAQSGYLLPELKQHAQLIMQGMVPEKSSVHKMYILMEVLKLIALFVLGFRQIEIFKKA</sequence>
<proteinExistence type="predicted"/>
<keyword evidence="1" id="KW-0812">Transmembrane</keyword>
<evidence type="ECO:0000313" key="2">
    <source>
        <dbReference type="EMBL" id="MDE5420157.1"/>
    </source>
</evidence>
<dbReference type="RefSeq" id="WP_275111487.1">
    <property type="nucleotide sequence ID" value="NZ_JAKJSC010000008.1"/>
</dbReference>
<keyword evidence="1" id="KW-0472">Membrane</keyword>
<keyword evidence="1" id="KW-1133">Transmembrane helix</keyword>
<protein>
    <recommendedName>
        <fullName evidence="4">DUF4149 domain-containing protein</fullName>
    </recommendedName>
</protein>
<gene>
    <name evidence="2" type="ORF">L3049_19370</name>
</gene>
<feature type="transmembrane region" description="Helical" evidence="1">
    <location>
        <begin position="101"/>
        <end position="121"/>
    </location>
</feature>
<feature type="transmembrane region" description="Helical" evidence="1">
    <location>
        <begin position="33"/>
        <end position="54"/>
    </location>
</feature>
<organism evidence="2 3">
    <name type="scientific">Paralabilibaculum antarcticum</name>
    <dbReference type="NCBI Taxonomy" id="2912572"/>
    <lineage>
        <taxon>Bacteria</taxon>
        <taxon>Pseudomonadati</taxon>
        <taxon>Bacteroidota</taxon>
        <taxon>Bacteroidia</taxon>
        <taxon>Marinilabiliales</taxon>
        <taxon>Marinifilaceae</taxon>
        <taxon>Paralabilibaculum</taxon>
    </lineage>
</organism>
<evidence type="ECO:0000256" key="1">
    <source>
        <dbReference type="SAM" id="Phobius"/>
    </source>
</evidence>
<feature type="transmembrane region" description="Helical" evidence="1">
    <location>
        <begin position="74"/>
        <end position="94"/>
    </location>
</feature>
<name>A0ABT5VXK7_9BACT</name>
<dbReference type="EMBL" id="JAKJSC010000008">
    <property type="protein sequence ID" value="MDE5420157.1"/>
    <property type="molecule type" value="Genomic_DNA"/>
</dbReference>